<evidence type="ECO:0000313" key="1">
    <source>
        <dbReference type="EMBL" id="SVB24151.1"/>
    </source>
</evidence>
<dbReference type="PANTHER" id="PTHR10443:SF12">
    <property type="entry name" value="DIPEPTIDASE"/>
    <property type="match status" value="1"/>
</dbReference>
<dbReference type="PROSITE" id="PS51365">
    <property type="entry name" value="RENAL_DIPEPTIDASE_2"/>
    <property type="match status" value="1"/>
</dbReference>
<name>A0A382CEP7_9ZZZZ</name>
<organism evidence="1">
    <name type="scientific">marine metagenome</name>
    <dbReference type="NCBI Taxonomy" id="408172"/>
    <lineage>
        <taxon>unclassified sequences</taxon>
        <taxon>metagenomes</taxon>
        <taxon>ecological metagenomes</taxon>
    </lineage>
</organism>
<dbReference type="GO" id="GO:0006508">
    <property type="term" value="P:proteolysis"/>
    <property type="evidence" value="ECO:0007669"/>
    <property type="project" value="InterPro"/>
</dbReference>
<dbReference type="Pfam" id="PF01244">
    <property type="entry name" value="Peptidase_M19"/>
    <property type="match status" value="1"/>
</dbReference>
<gene>
    <name evidence="1" type="ORF">METZ01_LOCUS177005</name>
</gene>
<dbReference type="InterPro" id="IPR008257">
    <property type="entry name" value="Pept_M19"/>
</dbReference>
<dbReference type="InterPro" id="IPR032466">
    <property type="entry name" value="Metal_Hydrolase"/>
</dbReference>
<sequence>MDTTEKNQSAMMFLRSALIINGLDSSVLSEDYVDMMRGVGVDCCHLSLDGTGLSGFSEIHEFVYEHSDKVLLVKNTQDIFKAIQEGKLGIIAGWQSSNDLSNGRHGENDWWNAKPQTQLRAYKELGLRICGIAYQIANVFGGGAIDGHIGLSKAGRTLVEEIHRLNIVLDVGGHTGDKASMDALEISEGVPVICSHGNARAIANSSRNLSDEMIISIAKTGGVIGVNAINDFVMRGKEMIRVHETPLGTTQDMVRHLEYMKNLVGIDHIGLGPDFTWGMSDVRDRVIFGTDAQDEGPRRFVKGFENISQLGNVVNALRERDWNDSDLNAVFSQNWLRVYQAVW</sequence>
<dbReference type="SUPFAM" id="SSF51556">
    <property type="entry name" value="Metallo-dependent hydrolases"/>
    <property type="match status" value="1"/>
</dbReference>
<protein>
    <recommendedName>
        <fullName evidence="2">Membrane dipeptidase</fullName>
    </recommendedName>
</protein>
<proteinExistence type="predicted"/>
<dbReference type="EMBL" id="UINC01033998">
    <property type="protein sequence ID" value="SVB24151.1"/>
    <property type="molecule type" value="Genomic_DNA"/>
</dbReference>
<dbReference type="AlphaFoldDB" id="A0A382CEP7"/>
<evidence type="ECO:0008006" key="2">
    <source>
        <dbReference type="Google" id="ProtNLM"/>
    </source>
</evidence>
<reference evidence="1" key="1">
    <citation type="submission" date="2018-05" db="EMBL/GenBank/DDBJ databases">
        <authorList>
            <person name="Lanie J.A."/>
            <person name="Ng W.-L."/>
            <person name="Kazmierczak K.M."/>
            <person name="Andrzejewski T.M."/>
            <person name="Davidsen T.M."/>
            <person name="Wayne K.J."/>
            <person name="Tettelin H."/>
            <person name="Glass J.I."/>
            <person name="Rusch D."/>
            <person name="Podicherti R."/>
            <person name="Tsui H.-C.T."/>
            <person name="Winkler M.E."/>
        </authorList>
    </citation>
    <scope>NUCLEOTIDE SEQUENCE</scope>
</reference>
<dbReference type="PANTHER" id="PTHR10443">
    <property type="entry name" value="MICROSOMAL DIPEPTIDASE"/>
    <property type="match status" value="1"/>
</dbReference>
<dbReference type="GO" id="GO:0070573">
    <property type="term" value="F:metallodipeptidase activity"/>
    <property type="evidence" value="ECO:0007669"/>
    <property type="project" value="InterPro"/>
</dbReference>
<dbReference type="Gene3D" id="3.20.20.140">
    <property type="entry name" value="Metal-dependent hydrolases"/>
    <property type="match status" value="1"/>
</dbReference>
<accession>A0A382CEP7</accession>